<keyword evidence="3" id="KW-1185">Reference proteome</keyword>
<comment type="caution">
    <text evidence="2">The sequence shown here is derived from an EMBL/GenBank/DDBJ whole genome shotgun (WGS) entry which is preliminary data.</text>
</comment>
<evidence type="ECO:0000313" key="3">
    <source>
        <dbReference type="Proteomes" id="UP000596742"/>
    </source>
</evidence>
<organism evidence="2 3">
    <name type="scientific">Mytilus galloprovincialis</name>
    <name type="common">Mediterranean mussel</name>
    <dbReference type="NCBI Taxonomy" id="29158"/>
    <lineage>
        <taxon>Eukaryota</taxon>
        <taxon>Metazoa</taxon>
        <taxon>Spiralia</taxon>
        <taxon>Lophotrochozoa</taxon>
        <taxon>Mollusca</taxon>
        <taxon>Bivalvia</taxon>
        <taxon>Autobranchia</taxon>
        <taxon>Pteriomorphia</taxon>
        <taxon>Mytilida</taxon>
        <taxon>Mytiloidea</taxon>
        <taxon>Mytilidae</taxon>
        <taxon>Mytilinae</taxon>
        <taxon>Mytilus</taxon>
    </lineage>
</organism>
<dbReference type="Proteomes" id="UP000596742">
    <property type="component" value="Unassembled WGS sequence"/>
</dbReference>
<evidence type="ECO:0000256" key="1">
    <source>
        <dbReference type="SAM" id="Phobius"/>
    </source>
</evidence>
<dbReference type="AlphaFoldDB" id="A0A8B6D608"/>
<dbReference type="EMBL" id="UYJE01002865">
    <property type="protein sequence ID" value="VDI14334.1"/>
    <property type="molecule type" value="Genomic_DNA"/>
</dbReference>
<keyword evidence="1" id="KW-1133">Transmembrane helix</keyword>
<reference evidence="2" key="1">
    <citation type="submission" date="2018-11" db="EMBL/GenBank/DDBJ databases">
        <authorList>
            <person name="Alioto T."/>
            <person name="Alioto T."/>
        </authorList>
    </citation>
    <scope>NUCLEOTIDE SEQUENCE</scope>
</reference>
<accession>A0A8B6D608</accession>
<dbReference type="OrthoDB" id="6098426at2759"/>
<evidence type="ECO:0000313" key="2">
    <source>
        <dbReference type="EMBL" id="VDI14334.1"/>
    </source>
</evidence>
<keyword evidence="1" id="KW-0472">Membrane</keyword>
<proteinExistence type="predicted"/>
<name>A0A8B6D608_MYTGA</name>
<protein>
    <submittedName>
        <fullName evidence="2">Uncharacterized protein</fullName>
    </submittedName>
</protein>
<sequence length="155" mass="17804">MIYYWESIKTLLRNILGIDKMVFLPMFVIYLVGLFSYCNCYEVVGRCIKFGKDEQMYTLIGGDRKCIKENGFTYCREWACHKKCSSFNNWPGICEPCPGDTCADVGQIFDKGDFFKCADNANNCQCSNNNRVKSTRKNASVKEMCLDDLRKATKP</sequence>
<feature type="transmembrane region" description="Helical" evidence="1">
    <location>
        <begin position="21"/>
        <end position="37"/>
    </location>
</feature>
<gene>
    <name evidence="2" type="ORF">MGAL_10B010454</name>
</gene>
<keyword evidence="1" id="KW-0812">Transmembrane</keyword>